<accession>A0A1Y6B4G7</accession>
<dbReference type="NCBIfam" id="NF037995">
    <property type="entry name" value="TRAP_S1"/>
    <property type="match status" value="1"/>
</dbReference>
<dbReference type="OrthoDB" id="9771186at2"/>
<dbReference type="PANTHER" id="PTHR33376:SF5">
    <property type="entry name" value="EXTRACYTOPLASMIC SOLUTE RECEPTOR PROTEIN"/>
    <property type="match status" value="1"/>
</dbReference>
<sequence length="359" mass="39628">MMKRREFIKSSLASAGAATAISMPAIARGKKYRWRMAMTIPKTLPIWGTGVQEFAKKVELISEGALKIRVYGAGELVPALGTFDAVKAGRLQMGHSASYYWQGKIPSAVFFTAVPFGLNANGMRAWLGYGGGQELWDELYAKHGLMAIPAGNTGMQMGGWFKKKIESINDFKGLKMRIPGLGGKVIAKAGAKPILVAGGEIYTSLATGVIDATEWVGPYHDYVMGFHKAAPYYYNPGWHEPGPVLELMINRKAWQELPAELQAVVRSCAAELDRDMYAEWIFQDAMHLKKIRSEGKVEVLSFPKPVLEVMKTYAAQAKDEVAATSPLAKKIYRSFQEFQDVFTAHQDVTERAYMGALQS</sequence>
<dbReference type="Proteomes" id="UP000192907">
    <property type="component" value="Unassembled WGS sequence"/>
</dbReference>
<keyword evidence="1" id="KW-0732">Signal</keyword>
<feature type="binding site" evidence="3">
    <location>
        <position position="215"/>
    </location>
    <ligand>
        <name>Na(+)</name>
        <dbReference type="ChEBI" id="CHEBI:29101"/>
    </ligand>
</feature>
<dbReference type="EMBL" id="FWZT01000001">
    <property type="protein sequence ID" value="SME91494.1"/>
    <property type="molecule type" value="Genomic_DNA"/>
</dbReference>
<dbReference type="Gene3D" id="3.40.190.170">
    <property type="entry name" value="Bacterial extracellular solute-binding protein, family 7"/>
    <property type="match status" value="1"/>
</dbReference>
<dbReference type="STRING" id="1513793.SAMN06296036_101455"/>
<dbReference type="InterPro" id="IPR026289">
    <property type="entry name" value="SBP_TakP-like"/>
</dbReference>
<reference evidence="5" key="1">
    <citation type="submission" date="2017-04" db="EMBL/GenBank/DDBJ databases">
        <authorList>
            <person name="Varghese N."/>
            <person name="Submissions S."/>
        </authorList>
    </citation>
    <scope>NUCLEOTIDE SEQUENCE [LARGE SCALE GENOMIC DNA]</scope>
    <source>
        <strain evidence="5">RKEM611</strain>
    </source>
</reference>
<name>A0A1Y6B4G7_9BACT</name>
<dbReference type="InterPro" id="IPR018389">
    <property type="entry name" value="DctP_fam"/>
</dbReference>
<dbReference type="InterPro" id="IPR038404">
    <property type="entry name" value="TRAP_DctP_sf"/>
</dbReference>
<evidence type="ECO:0000256" key="3">
    <source>
        <dbReference type="PIRSR" id="PIRSR039026-2"/>
    </source>
</evidence>
<dbReference type="PANTHER" id="PTHR33376">
    <property type="match status" value="1"/>
</dbReference>
<evidence type="ECO:0000313" key="4">
    <source>
        <dbReference type="EMBL" id="SME91494.1"/>
    </source>
</evidence>
<gene>
    <name evidence="4" type="ORF">SAMN06296036_101455</name>
</gene>
<dbReference type="PROSITE" id="PS51318">
    <property type="entry name" value="TAT"/>
    <property type="match status" value="1"/>
</dbReference>
<evidence type="ECO:0000256" key="1">
    <source>
        <dbReference type="ARBA" id="ARBA00022729"/>
    </source>
</evidence>
<dbReference type="RefSeq" id="WP_132314431.1">
    <property type="nucleotide sequence ID" value="NZ_FWZT01000001.1"/>
</dbReference>
<dbReference type="CDD" id="cd13604">
    <property type="entry name" value="PBP2_TRAP_ketoacid_lactate_like"/>
    <property type="match status" value="1"/>
</dbReference>
<feature type="binding site" evidence="3">
    <location>
        <position position="240"/>
    </location>
    <ligand>
        <name>substrate</name>
    </ligand>
</feature>
<evidence type="ECO:0000256" key="2">
    <source>
        <dbReference type="PIRSR" id="PIRSR039026-1"/>
    </source>
</evidence>
<proteinExistence type="predicted"/>
<evidence type="ECO:0000313" key="5">
    <source>
        <dbReference type="Proteomes" id="UP000192907"/>
    </source>
</evidence>
<organism evidence="4 5">
    <name type="scientific">Pseudobacteriovorax antillogorgiicola</name>
    <dbReference type="NCBI Taxonomy" id="1513793"/>
    <lineage>
        <taxon>Bacteria</taxon>
        <taxon>Pseudomonadati</taxon>
        <taxon>Bdellovibrionota</taxon>
        <taxon>Oligoflexia</taxon>
        <taxon>Oligoflexales</taxon>
        <taxon>Pseudobacteriovoracaceae</taxon>
        <taxon>Pseudobacteriovorax</taxon>
    </lineage>
</organism>
<dbReference type="GO" id="GO:0046872">
    <property type="term" value="F:metal ion binding"/>
    <property type="evidence" value="ECO:0007669"/>
    <property type="project" value="UniProtKB-KW"/>
</dbReference>
<keyword evidence="5" id="KW-1185">Reference proteome</keyword>
<feature type="binding site" evidence="2">
    <location>
        <position position="177"/>
    </location>
    <ligand>
        <name>substrate</name>
    </ligand>
</feature>
<dbReference type="Pfam" id="PF03480">
    <property type="entry name" value="DctP"/>
    <property type="match status" value="1"/>
</dbReference>
<feature type="binding site" evidence="3">
    <location>
        <position position="214"/>
    </location>
    <ligand>
        <name>substrate</name>
    </ligand>
</feature>
<protein>
    <submittedName>
        <fullName evidence="4">TRAP-type mannitol/chloroaromatic compound transport system, substrate-binding protein</fullName>
    </submittedName>
</protein>
<keyword evidence="3" id="KW-0479">Metal-binding</keyword>
<dbReference type="PIRSF" id="PIRSF039026">
    <property type="entry name" value="SiaP"/>
    <property type="match status" value="1"/>
</dbReference>
<dbReference type="InterPro" id="IPR006311">
    <property type="entry name" value="TAT_signal"/>
</dbReference>
<feature type="binding site" evidence="2">
    <location>
        <position position="156"/>
    </location>
    <ligand>
        <name>substrate</name>
    </ligand>
</feature>
<dbReference type="GO" id="GO:0031317">
    <property type="term" value="C:tripartite ATP-independent periplasmic transporter complex"/>
    <property type="evidence" value="ECO:0007669"/>
    <property type="project" value="InterPro"/>
</dbReference>
<dbReference type="Gene3D" id="3.40.190.10">
    <property type="entry name" value="Periplasmic binding protein-like II"/>
    <property type="match status" value="1"/>
</dbReference>
<dbReference type="GO" id="GO:0055085">
    <property type="term" value="P:transmembrane transport"/>
    <property type="evidence" value="ECO:0007669"/>
    <property type="project" value="InterPro"/>
</dbReference>
<dbReference type="AlphaFoldDB" id="A0A1Y6B4G7"/>